<dbReference type="SUPFAM" id="SSF53254">
    <property type="entry name" value="Phosphoglycerate mutase-like"/>
    <property type="match status" value="1"/>
</dbReference>
<gene>
    <name evidence="2" type="ORF">CP978_27795</name>
</gene>
<dbReference type="CDD" id="cd07067">
    <property type="entry name" value="HP_PGM_like"/>
    <property type="match status" value="1"/>
</dbReference>
<dbReference type="SMART" id="SM00855">
    <property type="entry name" value="PGAM"/>
    <property type="match status" value="1"/>
</dbReference>
<dbReference type="AlphaFoldDB" id="A0A5P2WC23"/>
<proteinExistence type="predicted"/>
<dbReference type="Gene3D" id="3.40.50.1240">
    <property type="entry name" value="Phosphoglycerate mutase-like"/>
    <property type="match status" value="1"/>
</dbReference>
<feature type="compositionally biased region" description="Basic and acidic residues" evidence="1">
    <location>
        <begin position="8"/>
        <end position="18"/>
    </location>
</feature>
<reference evidence="2 3" key="1">
    <citation type="submission" date="2017-09" db="EMBL/GenBank/DDBJ databases">
        <title>Streptomyces genome completion.</title>
        <authorList>
            <person name="Lee N."/>
            <person name="Cho B.-K."/>
        </authorList>
    </citation>
    <scope>NUCLEOTIDE SEQUENCE [LARGE SCALE GENOMIC DNA]</scope>
    <source>
        <strain evidence="2 3">ATCC 14899</strain>
    </source>
</reference>
<organism evidence="2 3">
    <name type="scientific">Streptomyces nodosus</name>
    <dbReference type="NCBI Taxonomy" id="40318"/>
    <lineage>
        <taxon>Bacteria</taxon>
        <taxon>Bacillati</taxon>
        <taxon>Actinomycetota</taxon>
        <taxon>Actinomycetes</taxon>
        <taxon>Kitasatosporales</taxon>
        <taxon>Streptomycetaceae</taxon>
        <taxon>Streptomyces</taxon>
    </lineage>
</organism>
<accession>A0A5P2WC23</accession>
<dbReference type="InterPro" id="IPR029033">
    <property type="entry name" value="His_PPase_superfam"/>
</dbReference>
<dbReference type="EMBL" id="CP023747">
    <property type="protein sequence ID" value="QEV41857.1"/>
    <property type="molecule type" value="Genomic_DNA"/>
</dbReference>
<dbReference type="InterPro" id="IPR013078">
    <property type="entry name" value="His_Pase_superF_clade-1"/>
</dbReference>
<dbReference type="KEGG" id="snq:CP978_27795"/>
<sequence>MGRPGVPRPERTGQERGGIHWGGRPLPATARARPLADIRWPTSLWSVTLPGVTLFYLVQHAEKEPQPGDPGLTDLGRRQAARTAERLRQLGLRAVFSSPLRRARQTAGIIAAPTGLRVQQDARIRERMNWDGSQPMEDFLKDWAATVEDRDLVPARGDSSRAAAERLRACLTDLTEEPGPIALVTHGGVTVDLLRTLIGDRAVPDDLMQHSVPSCAITTLDHLSVVDITSVAHLQ</sequence>
<name>A0A5P2WC23_9ACTN</name>
<dbReference type="Proteomes" id="UP000325763">
    <property type="component" value="Chromosome"/>
</dbReference>
<evidence type="ECO:0000313" key="2">
    <source>
        <dbReference type="EMBL" id="QEV41857.1"/>
    </source>
</evidence>
<evidence type="ECO:0000256" key="1">
    <source>
        <dbReference type="SAM" id="MobiDB-lite"/>
    </source>
</evidence>
<dbReference type="InterPro" id="IPR050275">
    <property type="entry name" value="PGM_Phosphatase"/>
</dbReference>
<evidence type="ECO:0000313" key="3">
    <source>
        <dbReference type="Proteomes" id="UP000325763"/>
    </source>
</evidence>
<dbReference type="GO" id="GO:0005737">
    <property type="term" value="C:cytoplasm"/>
    <property type="evidence" value="ECO:0007669"/>
    <property type="project" value="TreeGrafter"/>
</dbReference>
<dbReference type="Pfam" id="PF00300">
    <property type="entry name" value="His_Phos_1"/>
    <property type="match status" value="1"/>
</dbReference>
<protein>
    <submittedName>
        <fullName evidence="2">Histidine phosphatase family protein</fullName>
    </submittedName>
</protein>
<dbReference type="PANTHER" id="PTHR48100">
    <property type="entry name" value="BROAD-SPECIFICITY PHOSPHATASE YOR283W-RELATED"/>
    <property type="match status" value="1"/>
</dbReference>
<dbReference type="GO" id="GO:0016791">
    <property type="term" value="F:phosphatase activity"/>
    <property type="evidence" value="ECO:0007669"/>
    <property type="project" value="TreeGrafter"/>
</dbReference>
<dbReference type="PANTHER" id="PTHR48100:SF1">
    <property type="entry name" value="HISTIDINE PHOSPHATASE FAMILY PROTEIN-RELATED"/>
    <property type="match status" value="1"/>
</dbReference>
<feature type="region of interest" description="Disordered" evidence="1">
    <location>
        <begin position="1"/>
        <end position="26"/>
    </location>
</feature>